<gene>
    <name evidence="13" type="primary">corA</name>
    <name evidence="14" type="ORF">FB463_002467</name>
    <name evidence="13" type="ORF">FFA01_28000</name>
</gene>
<reference evidence="14 16" key="2">
    <citation type="submission" date="2020-07" db="EMBL/GenBank/DDBJ databases">
        <title>Sequencing the genomes of 1000 actinobacteria strains.</title>
        <authorList>
            <person name="Klenk H.-P."/>
        </authorList>
    </citation>
    <scope>NUCLEOTIDE SEQUENCE [LARGE SCALE GENOMIC DNA]</scope>
    <source>
        <strain evidence="14 16">DSM 10309</strain>
    </source>
</reference>
<evidence type="ECO:0000256" key="12">
    <source>
        <dbReference type="SAM" id="Phobius"/>
    </source>
</evidence>
<keyword evidence="5 12" id="KW-0812">Transmembrane</keyword>
<dbReference type="GO" id="GO:0000287">
    <property type="term" value="F:magnesium ion binding"/>
    <property type="evidence" value="ECO:0007669"/>
    <property type="project" value="TreeGrafter"/>
</dbReference>
<keyword evidence="4" id="KW-1003">Cell membrane</keyword>
<evidence type="ECO:0000313" key="15">
    <source>
        <dbReference type="Proteomes" id="UP000321154"/>
    </source>
</evidence>
<dbReference type="CDD" id="cd12830">
    <property type="entry name" value="MtCorA-like"/>
    <property type="match status" value="1"/>
</dbReference>
<keyword evidence="8" id="KW-0406">Ion transport</keyword>
<dbReference type="SUPFAM" id="SSF143865">
    <property type="entry name" value="CorA soluble domain-like"/>
    <property type="match status" value="1"/>
</dbReference>
<evidence type="ECO:0000256" key="10">
    <source>
        <dbReference type="ARBA" id="ARBA00034269"/>
    </source>
</evidence>
<comment type="function">
    <text evidence="11">Mediates influx of magnesium ions. Alternates between open and closed states. Activated by low cytoplasmic Mg(2+) levels. Inactive when cytoplasmic Mg(2+) levels are high.</text>
</comment>
<dbReference type="GO" id="GO:0015087">
    <property type="term" value="F:cobalt ion transmembrane transporter activity"/>
    <property type="evidence" value="ECO:0007669"/>
    <property type="project" value="TreeGrafter"/>
</dbReference>
<dbReference type="FunFam" id="1.20.58.340:FF:000004">
    <property type="entry name" value="Magnesium transport protein CorA"/>
    <property type="match status" value="1"/>
</dbReference>
<dbReference type="InterPro" id="IPR045863">
    <property type="entry name" value="CorA_TM1_TM2"/>
</dbReference>
<evidence type="ECO:0000256" key="8">
    <source>
        <dbReference type="ARBA" id="ARBA00023065"/>
    </source>
</evidence>
<keyword evidence="9 12" id="KW-0472">Membrane</keyword>
<sequence length="327" mass="36211">MPLQINDVYVDGRLHVSPESLDDTYTALAETGGTAWVVLSEPDADELASLARQFDLHELAVEDAGSGHQRAKLERYGSTLFVVVRPAVYLDDEETVAFGEIHGFVGENFFVGINHVAHIDARHVSRSVGRLRSKPDLLGAGPQAMLWALLDAVVDAYKPVIDGLENDIDEIEQQLFAGEPGVSRRIYELFGEVADFQKASRPLIAMLDGLLRGSEKYRVGTELERRLRDVQDHVIRVVDRADTFRAVLQNALALNATLVAQDQNEVTKRISAWAAILFAPTLVGAIYGMNFDVMPELHWAWGYPFALGLMVVIAGGLFGAFRLKRWL</sequence>
<dbReference type="GO" id="GO:0050897">
    <property type="term" value="F:cobalt ion binding"/>
    <property type="evidence" value="ECO:0007669"/>
    <property type="project" value="TreeGrafter"/>
</dbReference>
<evidence type="ECO:0000313" key="13">
    <source>
        <dbReference type="EMBL" id="GEK84491.1"/>
    </source>
</evidence>
<dbReference type="Proteomes" id="UP000321154">
    <property type="component" value="Unassembled WGS sequence"/>
</dbReference>
<dbReference type="InterPro" id="IPR002523">
    <property type="entry name" value="MgTranspt_CorA/ZnTranspt_ZntB"/>
</dbReference>
<keyword evidence="3" id="KW-0813">Transport</keyword>
<proteinExistence type="inferred from homology"/>
<evidence type="ECO:0000256" key="7">
    <source>
        <dbReference type="ARBA" id="ARBA00022989"/>
    </source>
</evidence>
<comment type="catalytic activity">
    <reaction evidence="10">
        <text>Mg(2+)(in) = Mg(2+)(out)</text>
        <dbReference type="Rhea" id="RHEA:29827"/>
        <dbReference type="ChEBI" id="CHEBI:18420"/>
    </reaction>
</comment>
<feature type="transmembrane region" description="Helical" evidence="12">
    <location>
        <begin position="301"/>
        <end position="321"/>
    </location>
</feature>
<dbReference type="Proteomes" id="UP000522688">
    <property type="component" value="Unassembled WGS sequence"/>
</dbReference>
<dbReference type="Gene3D" id="3.30.460.20">
    <property type="entry name" value="CorA soluble domain-like"/>
    <property type="match status" value="1"/>
</dbReference>
<organism evidence="14 16">
    <name type="scientific">Frigoribacterium faeni</name>
    <dbReference type="NCBI Taxonomy" id="145483"/>
    <lineage>
        <taxon>Bacteria</taxon>
        <taxon>Bacillati</taxon>
        <taxon>Actinomycetota</taxon>
        <taxon>Actinomycetes</taxon>
        <taxon>Micrococcales</taxon>
        <taxon>Microbacteriaceae</taxon>
        <taxon>Frigoribacterium</taxon>
    </lineage>
</organism>
<dbReference type="SUPFAM" id="SSF144083">
    <property type="entry name" value="Magnesium transport protein CorA, transmembrane region"/>
    <property type="match status" value="1"/>
</dbReference>
<dbReference type="OrthoDB" id="9803416at2"/>
<comment type="subcellular location">
    <subcellularLocation>
        <location evidence="1">Cell membrane</location>
        <topology evidence="1">Multi-pass membrane protein</topology>
    </subcellularLocation>
</comment>
<dbReference type="InterPro" id="IPR045861">
    <property type="entry name" value="CorA_cytoplasmic_dom"/>
</dbReference>
<reference evidence="13 15" key="1">
    <citation type="submission" date="2019-07" db="EMBL/GenBank/DDBJ databases">
        <title>Whole genome shotgun sequence of Frigoribacterium faeni NBRC 103066.</title>
        <authorList>
            <person name="Hosoyama A."/>
            <person name="Uohara A."/>
            <person name="Ohji S."/>
            <person name="Ichikawa N."/>
        </authorList>
    </citation>
    <scope>NUCLEOTIDE SEQUENCE [LARGE SCALE GENOMIC DNA]</scope>
    <source>
        <strain evidence="13 15">NBRC 103066</strain>
    </source>
</reference>
<accession>A0A7W3JJZ5</accession>
<dbReference type="PANTHER" id="PTHR46494">
    <property type="entry name" value="CORA FAMILY METAL ION TRANSPORTER (EUROFUNG)"/>
    <property type="match status" value="1"/>
</dbReference>
<dbReference type="RefSeq" id="WP_146856815.1">
    <property type="nucleotide sequence ID" value="NZ_BAAAHR010000007.1"/>
</dbReference>
<dbReference type="Pfam" id="PF01544">
    <property type="entry name" value="CorA"/>
    <property type="match status" value="1"/>
</dbReference>
<feature type="transmembrane region" description="Helical" evidence="12">
    <location>
        <begin position="270"/>
        <end position="289"/>
    </location>
</feature>
<comment type="similarity">
    <text evidence="2">Belongs to the CorA metal ion transporter (MIT) (TC 1.A.35) family.</text>
</comment>
<evidence type="ECO:0000256" key="5">
    <source>
        <dbReference type="ARBA" id="ARBA00022692"/>
    </source>
</evidence>
<dbReference type="PANTHER" id="PTHR46494:SF1">
    <property type="entry name" value="CORA FAMILY METAL ION TRANSPORTER (EUROFUNG)"/>
    <property type="match status" value="1"/>
</dbReference>
<dbReference type="GO" id="GO:0015095">
    <property type="term" value="F:magnesium ion transmembrane transporter activity"/>
    <property type="evidence" value="ECO:0007669"/>
    <property type="project" value="TreeGrafter"/>
</dbReference>
<dbReference type="AlphaFoldDB" id="A0A7W3JJZ5"/>
<dbReference type="EMBL" id="BJUV01000040">
    <property type="protein sequence ID" value="GEK84491.1"/>
    <property type="molecule type" value="Genomic_DNA"/>
</dbReference>
<evidence type="ECO:0000256" key="1">
    <source>
        <dbReference type="ARBA" id="ARBA00004651"/>
    </source>
</evidence>
<evidence type="ECO:0000256" key="2">
    <source>
        <dbReference type="ARBA" id="ARBA00009765"/>
    </source>
</evidence>
<protein>
    <submittedName>
        <fullName evidence="13">Magnesium transport protein CorA</fullName>
    </submittedName>
    <submittedName>
        <fullName evidence="14">Magnesium transporter</fullName>
    </submittedName>
</protein>
<evidence type="ECO:0000313" key="14">
    <source>
        <dbReference type="EMBL" id="MBA8814201.1"/>
    </source>
</evidence>
<evidence type="ECO:0000256" key="11">
    <source>
        <dbReference type="ARBA" id="ARBA00045497"/>
    </source>
</evidence>
<evidence type="ECO:0000256" key="6">
    <source>
        <dbReference type="ARBA" id="ARBA00022842"/>
    </source>
</evidence>
<keyword evidence="7 12" id="KW-1133">Transmembrane helix</keyword>
<evidence type="ECO:0000313" key="16">
    <source>
        <dbReference type="Proteomes" id="UP000522688"/>
    </source>
</evidence>
<comment type="caution">
    <text evidence="14">The sequence shown here is derived from an EMBL/GenBank/DDBJ whole genome shotgun (WGS) entry which is preliminary data.</text>
</comment>
<dbReference type="Gene3D" id="1.20.58.340">
    <property type="entry name" value="Magnesium transport protein CorA, transmembrane region"/>
    <property type="match status" value="2"/>
</dbReference>
<name>A0A7W3JJZ5_9MICO</name>
<keyword evidence="6" id="KW-0460">Magnesium</keyword>
<keyword evidence="15" id="KW-1185">Reference proteome</keyword>
<dbReference type="EMBL" id="JACGWW010000003">
    <property type="protein sequence ID" value="MBA8814201.1"/>
    <property type="molecule type" value="Genomic_DNA"/>
</dbReference>
<dbReference type="GO" id="GO:0005886">
    <property type="term" value="C:plasma membrane"/>
    <property type="evidence" value="ECO:0007669"/>
    <property type="project" value="UniProtKB-SubCell"/>
</dbReference>
<evidence type="ECO:0000256" key="9">
    <source>
        <dbReference type="ARBA" id="ARBA00023136"/>
    </source>
</evidence>
<evidence type="ECO:0000256" key="4">
    <source>
        <dbReference type="ARBA" id="ARBA00022475"/>
    </source>
</evidence>
<evidence type="ECO:0000256" key="3">
    <source>
        <dbReference type="ARBA" id="ARBA00022448"/>
    </source>
</evidence>